<gene>
    <name evidence="2" type="ORF">M9Y10_045517</name>
</gene>
<feature type="transmembrane region" description="Helical" evidence="1">
    <location>
        <begin position="561"/>
        <end position="584"/>
    </location>
</feature>
<proteinExistence type="predicted"/>
<name>A0ABR2JWM6_9EUKA</name>
<feature type="transmembrane region" description="Helical" evidence="1">
    <location>
        <begin position="430"/>
        <end position="448"/>
    </location>
</feature>
<sequence length="673" mass="78346">MFHWISYLFSQYLWVSIFAVLLSFPFFLSYTQHVEINNSRKPEKPFNSSLIPDYFVHLTDVHINHKYEQRSVVFNTVLNHIESINPMLSFFTGDLADDFTKSKHPNYAVQQPEDHEIYYNLTNHYDRSSKLFETAGNHDEYGVYSFNSQGHHYQRFHKESENSFYLKVVNYTLRDNRRVHFFIMNPFKYPSAHAPLLFWPSPLKKFLNQIEDAIDSIPQDDRIVFLNHYPVNLFLCLQKSKKGRNFKEIARKVADFAISGHNHPKFPIFQHQGRNLLEVVGSDLVTHKRMNLFTFDNDRFVYHYLNYSKKPKFLFVTNPVPTEQLTEGQIFNELKTPIRCIVFTEHIWPVLTVSGDVNSEMTCINVTDQKGGFIENCEKPLDMFLCSADQNLNAGSYTIQISGTYNTSLNFTLGEKVPKFQENVYSHSKIAQFPVSFVIVFILALIVFTPIPRCSRKIHDNNETSSLNDNLVNENDHEFSVSKYNEWLQGAENGKRTTDFLFASILGFIAVRNRISRLPLYLRSVLFFFVVFVLFGPISFMEIEGHLSAIWWFGYLSGGKAVYALWGQLYATYYIVLSIGPVMLIASTLSMNRFHLILIVDVLVAIFCACVTGFIIYRYLSESVNMTYSLLSPGFIIIPIILYCWLIFYAIKKWCKKEYQNHNVLNVNHKSLL</sequence>
<comment type="caution">
    <text evidence="2">The sequence shown here is derived from an EMBL/GenBank/DDBJ whole genome shotgun (WGS) entry which is preliminary data.</text>
</comment>
<feature type="transmembrane region" description="Helical" evidence="1">
    <location>
        <begin position="520"/>
        <end position="541"/>
    </location>
</feature>
<dbReference type="Proteomes" id="UP001470230">
    <property type="component" value="Unassembled WGS sequence"/>
</dbReference>
<organism evidence="2 3">
    <name type="scientific">Tritrichomonas musculus</name>
    <dbReference type="NCBI Taxonomy" id="1915356"/>
    <lineage>
        <taxon>Eukaryota</taxon>
        <taxon>Metamonada</taxon>
        <taxon>Parabasalia</taxon>
        <taxon>Tritrichomonadida</taxon>
        <taxon>Tritrichomonadidae</taxon>
        <taxon>Tritrichomonas</taxon>
    </lineage>
</organism>
<dbReference type="SUPFAM" id="SSF56300">
    <property type="entry name" value="Metallo-dependent phosphatases"/>
    <property type="match status" value="1"/>
</dbReference>
<keyword evidence="3" id="KW-1185">Reference proteome</keyword>
<evidence type="ECO:0000313" key="2">
    <source>
        <dbReference type="EMBL" id="KAK8882873.1"/>
    </source>
</evidence>
<dbReference type="PANTHER" id="PTHR14795">
    <property type="entry name" value="HELICASE RELATED"/>
    <property type="match status" value="1"/>
</dbReference>
<evidence type="ECO:0000256" key="1">
    <source>
        <dbReference type="SAM" id="Phobius"/>
    </source>
</evidence>
<keyword evidence="1 2" id="KW-0812">Transmembrane</keyword>
<protein>
    <submittedName>
        <fullName evidence="2">Transmembrane protein 62</fullName>
    </submittedName>
</protein>
<reference evidence="2 3" key="1">
    <citation type="submission" date="2024-04" db="EMBL/GenBank/DDBJ databases">
        <title>Tritrichomonas musculus Genome.</title>
        <authorList>
            <person name="Alves-Ferreira E."/>
            <person name="Grigg M."/>
            <person name="Lorenzi H."/>
            <person name="Galac M."/>
        </authorList>
    </citation>
    <scope>NUCLEOTIDE SEQUENCE [LARGE SCALE GENOMIC DNA]</scope>
    <source>
        <strain evidence="2 3">EAF2021</strain>
    </source>
</reference>
<feature type="transmembrane region" description="Helical" evidence="1">
    <location>
        <begin position="12"/>
        <end position="30"/>
    </location>
</feature>
<dbReference type="PANTHER" id="PTHR14795:SF0">
    <property type="entry name" value="TRANSMEMBRANE PROTEIN 62"/>
    <property type="match status" value="1"/>
</dbReference>
<feature type="transmembrane region" description="Helical" evidence="1">
    <location>
        <begin position="626"/>
        <end position="651"/>
    </location>
</feature>
<dbReference type="InterPro" id="IPR029052">
    <property type="entry name" value="Metallo-depent_PP-like"/>
</dbReference>
<evidence type="ECO:0000313" key="3">
    <source>
        <dbReference type="Proteomes" id="UP001470230"/>
    </source>
</evidence>
<keyword evidence="1" id="KW-1133">Transmembrane helix</keyword>
<accession>A0ABR2JWM6</accession>
<keyword evidence="1" id="KW-0472">Membrane</keyword>
<dbReference type="Gene3D" id="3.60.21.10">
    <property type="match status" value="1"/>
</dbReference>
<dbReference type="EMBL" id="JAPFFF010000009">
    <property type="protein sequence ID" value="KAK8882873.1"/>
    <property type="molecule type" value="Genomic_DNA"/>
</dbReference>
<feature type="transmembrane region" description="Helical" evidence="1">
    <location>
        <begin position="596"/>
        <end position="620"/>
    </location>
</feature>